<dbReference type="Proteomes" id="UP000605568">
    <property type="component" value="Unassembled WGS sequence"/>
</dbReference>
<organism evidence="1 2">
    <name type="scientific">Lentzea cavernae</name>
    <dbReference type="NCBI Taxonomy" id="2020703"/>
    <lineage>
        <taxon>Bacteria</taxon>
        <taxon>Bacillati</taxon>
        <taxon>Actinomycetota</taxon>
        <taxon>Actinomycetes</taxon>
        <taxon>Pseudonocardiales</taxon>
        <taxon>Pseudonocardiaceae</taxon>
        <taxon>Lentzea</taxon>
    </lineage>
</organism>
<proteinExistence type="predicted"/>
<evidence type="ECO:0000313" key="2">
    <source>
        <dbReference type="Proteomes" id="UP000605568"/>
    </source>
</evidence>
<comment type="caution">
    <text evidence="1">The sequence shown here is derived from an EMBL/GenBank/DDBJ whole genome shotgun (WGS) entry which is preliminary data.</text>
</comment>
<protein>
    <recommendedName>
        <fullName evidence="3">Acyl carrier protein</fullName>
    </recommendedName>
</protein>
<accession>A0ABQ3MPW9</accession>
<reference evidence="2" key="1">
    <citation type="journal article" date="2019" name="Int. J. Syst. Evol. Microbiol.">
        <title>The Global Catalogue of Microorganisms (GCM) 10K type strain sequencing project: providing services to taxonomists for standard genome sequencing and annotation.</title>
        <authorList>
            <consortium name="The Broad Institute Genomics Platform"/>
            <consortium name="The Broad Institute Genome Sequencing Center for Infectious Disease"/>
            <person name="Wu L."/>
            <person name="Ma J."/>
        </authorList>
    </citation>
    <scope>NUCLEOTIDE SEQUENCE [LARGE SCALE GENOMIC DNA]</scope>
    <source>
        <strain evidence="2">CGMCC 4.7367</strain>
    </source>
</reference>
<name>A0ABQ3MPW9_9PSEU</name>
<dbReference type="EMBL" id="BNAR01000011">
    <property type="protein sequence ID" value="GHH52187.1"/>
    <property type="molecule type" value="Genomic_DNA"/>
</dbReference>
<evidence type="ECO:0008006" key="3">
    <source>
        <dbReference type="Google" id="ProtNLM"/>
    </source>
</evidence>
<evidence type="ECO:0000313" key="1">
    <source>
        <dbReference type="EMBL" id="GHH52187.1"/>
    </source>
</evidence>
<keyword evidence="2" id="KW-1185">Reference proteome</keyword>
<gene>
    <name evidence="1" type="ORF">GCM10017774_63850</name>
</gene>
<sequence length="88" mass="9544">MNVDRASLRDWSDACSSIATDIAQHLDTMELPTSREHRALTDWEIATQLEVIRLAEGQDADALTRIADLSGALRDALLVVAAQAVGRA</sequence>